<proteinExistence type="predicted"/>
<organism evidence="8 9">
    <name type="scientific">Neptunitalea lumnitzerae</name>
    <dbReference type="NCBI Taxonomy" id="2965509"/>
    <lineage>
        <taxon>Bacteria</taxon>
        <taxon>Pseudomonadati</taxon>
        <taxon>Bacteroidota</taxon>
        <taxon>Flavobacteriia</taxon>
        <taxon>Flavobacteriales</taxon>
        <taxon>Flavobacteriaceae</taxon>
        <taxon>Neptunitalea</taxon>
    </lineage>
</organism>
<dbReference type="NCBIfam" id="TIGR01212">
    <property type="entry name" value="TIGR01212 family radical SAM protein"/>
    <property type="match status" value="1"/>
</dbReference>
<dbReference type="Proteomes" id="UP001143543">
    <property type="component" value="Unassembled WGS sequence"/>
</dbReference>
<dbReference type="Pfam" id="PF16199">
    <property type="entry name" value="Radical_SAM_C"/>
    <property type="match status" value="1"/>
</dbReference>
<sequence length="319" mass="36837">MNKEGFLHIPYLNYNTLLKEKFGSRVQKISINAGFTCPNRDGNLGYGGCTYCNNQSFSPNFKKDVDPIQDQIDQNIIFFNKRYKSQKYLAYFQSYTNTYDSIENLQKIYGEALKHPKIEGIVVGTRPDCVTDDLLDYFAELAQEKYIMIEYGIESTNNKTLEFIRRGHNYQSSIKAIEATAKRNIHTGAHLILGLPGESSEEIIKHATEVSKLPLNTLKLHQLQLVKGTIMAKQFKTNPEWFSLYSKDEYINLVSDFVENLNPVIAIERFISQSPLRLLIAPTWGIKNFEFTNELIKKMKAENKYQGRKYNCTKEKLSY</sequence>
<name>A0ABQ5MN35_9FLAO</name>
<evidence type="ECO:0000256" key="6">
    <source>
        <dbReference type="ARBA" id="ARBA00023014"/>
    </source>
</evidence>
<feature type="domain" description="Radical SAM core" evidence="7">
    <location>
        <begin position="21"/>
        <end position="260"/>
    </location>
</feature>
<evidence type="ECO:0000259" key="7">
    <source>
        <dbReference type="PROSITE" id="PS51918"/>
    </source>
</evidence>
<dbReference type="PANTHER" id="PTHR11135">
    <property type="entry name" value="HISTONE ACETYLTRANSFERASE-RELATED"/>
    <property type="match status" value="1"/>
</dbReference>
<gene>
    <name evidence="8" type="ORF">Y10_31890</name>
</gene>
<comment type="caution">
    <text evidence="8">The sequence shown here is derived from an EMBL/GenBank/DDBJ whole genome shotgun (WGS) entry which is preliminary data.</text>
</comment>
<keyword evidence="4" id="KW-0479">Metal-binding</keyword>
<dbReference type="InterPro" id="IPR006638">
    <property type="entry name" value="Elp3/MiaA/NifB-like_rSAM"/>
</dbReference>
<evidence type="ECO:0000313" key="8">
    <source>
        <dbReference type="EMBL" id="GLB50821.1"/>
    </source>
</evidence>
<reference evidence="8" key="1">
    <citation type="submission" date="2022-07" db="EMBL/GenBank/DDBJ databases">
        <title>Taxonomy of Novel Oxalotrophic and Methylotrophic Bacteria.</title>
        <authorList>
            <person name="Sahin N."/>
            <person name="Tani A."/>
        </authorList>
    </citation>
    <scope>NUCLEOTIDE SEQUENCE</scope>
    <source>
        <strain evidence="8">Y10</strain>
    </source>
</reference>
<dbReference type="SUPFAM" id="SSF102114">
    <property type="entry name" value="Radical SAM enzymes"/>
    <property type="match status" value="1"/>
</dbReference>
<protein>
    <submittedName>
        <fullName evidence="8">TIGR01212 family radical SAM protein</fullName>
    </submittedName>
</protein>
<dbReference type="InterPro" id="IPR023404">
    <property type="entry name" value="rSAM_horseshoe"/>
</dbReference>
<dbReference type="Pfam" id="PF04055">
    <property type="entry name" value="Radical_SAM"/>
    <property type="match status" value="1"/>
</dbReference>
<evidence type="ECO:0000256" key="2">
    <source>
        <dbReference type="ARBA" id="ARBA00022485"/>
    </source>
</evidence>
<dbReference type="InterPro" id="IPR032432">
    <property type="entry name" value="Radical_SAM_C"/>
</dbReference>
<keyword evidence="2" id="KW-0004">4Fe-4S</keyword>
<evidence type="ECO:0000256" key="4">
    <source>
        <dbReference type="ARBA" id="ARBA00022723"/>
    </source>
</evidence>
<dbReference type="InterPro" id="IPR058240">
    <property type="entry name" value="rSAM_sf"/>
</dbReference>
<dbReference type="EMBL" id="BRVO01000005">
    <property type="protein sequence ID" value="GLB50821.1"/>
    <property type="molecule type" value="Genomic_DNA"/>
</dbReference>
<evidence type="ECO:0000256" key="1">
    <source>
        <dbReference type="ARBA" id="ARBA00001966"/>
    </source>
</evidence>
<dbReference type="Gene3D" id="3.80.30.20">
    <property type="entry name" value="tm_1862 like domain"/>
    <property type="match status" value="1"/>
</dbReference>
<dbReference type="SFLD" id="SFLDS00029">
    <property type="entry name" value="Radical_SAM"/>
    <property type="match status" value="1"/>
</dbReference>
<dbReference type="SMART" id="SM00729">
    <property type="entry name" value="Elp3"/>
    <property type="match status" value="1"/>
</dbReference>
<accession>A0ABQ5MN35</accession>
<keyword evidence="3" id="KW-0949">S-adenosyl-L-methionine</keyword>
<dbReference type="SFLD" id="SFLDG01086">
    <property type="entry name" value="elongater_protein-like"/>
    <property type="match status" value="1"/>
</dbReference>
<dbReference type="CDD" id="cd01335">
    <property type="entry name" value="Radical_SAM"/>
    <property type="match status" value="1"/>
</dbReference>
<dbReference type="RefSeq" id="WP_281766459.1">
    <property type="nucleotide sequence ID" value="NZ_BRVO01000005.1"/>
</dbReference>
<evidence type="ECO:0000313" key="9">
    <source>
        <dbReference type="Proteomes" id="UP001143543"/>
    </source>
</evidence>
<keyword evidence="5" id="KW-0408">Iron</keyword>
<keyword evidence="6" id="KW-0411">Iron-sulfur</keyword>
<dbReference type="InterPro" id="IPR005911">
    <property type="entry name" value="YhcC-like"/>
</dbReference>
<evidence type="ECO:0000256" key="3">
    <source>
        <dbReference type="ARBA" id="ARBA00022691"/>
    </source>
</evidence>
<dbReference type="InterPro" id="IPR007197">
    <property type="entry name" value="rSAM"/>
</dbReference>
<dbReference type="SFLD" id="SFLDG01091">
    <property type="entry name" value="uncharacterized_CHP01210-like"/>
    <property type="match status" value="1"/>
</dbReference>
<keyword evidence="9" id="KW-1185">Reference proteome</keyword>
<comment type="cofactor">
    <cofactor evidence="1">
        <name>[4Fe-4S] cluster</name>
        <dbReference type="ChEBI" id="CHEBI:49883"/>
    </cofactor>
</comment>
<evidence type="ECO:0000256" key="5">
    <source>
        <dbReference type="ARBA" id="ARBA00023004"/>
    </source>
</evidence>
<dbReference type="InterPro" id="IPR039661">
    <property type="entry name" value="ELP3"/>
</dbReference>
<dbReference type="PROSITE" id="PS51918">
    <property type="entry name" value="RADICAL_SAM"/>
    <property type="match status" value="1"/>
</dbReference>
<dbReference type="PANTHER" id="PTHR11135:SF1">
    <property type="entry name" value="PROTEIN YHCC"/>
    <property type="match status" value="1"/>
</dbReference>